<proteinExistence type="predicted"/>
<sequence>MQDRYRVVTGPPWSPSNVSAQDLEGLAAALNALEPPAVAALNDLTVDMVELAFNSLRPKDRQELLGSLGIRMAAPRRVSSALCQDVLARLRREARQHNCTCGIKGLTVTVMSQVGNLVLAQAGETGPDPVARWGTTLVRATVFAWCNASVADAHILAWAADQDWFALTADDRQTTQLAAVGAVARSIVEANPAFAPGAAEDDEPPLAGDGKPVRAAADRSGMNTPASELVVPGPGASHGMSATASDGARTDEEADPETACRQLESALAQARQSAEKVTSAVVDGCPPSDEDLAPLAALGAVFDNVDAVLRVAGIEGVPRRLEDLTSAARAHHAAHERDLQARELLRELLDVASRPDSSAAAGTAAEAVRGAARSLLDTPVWEESNREESAALAALARLIRLGRQTDAAAEILALQAQVVQVMPTCAMAVVMAPDLALAESESAGRESAGGQAGSITESAAAETTVEYEAVQPADRTETEETGGHSTEDAARHFTLEPEVAAPAPTTALESVRAGDARATPSVDSHPAPHPGPDTPASAPAAPTMRPSEDVPVREAAPSTEDDTDEATVEQALAQLVLDRRFGLAHHLARAVGRPEPQVAVLRLAGAAALLTSGDSQGARLTADLLQEYGAYAGQDTEGSELLLLPALLRSALITGDHLAGAQLKALVPRLPDRLGEAATAVADRALSGALMIASPLVADTSRSEARLRELRKHSSALLAPQRLRFARATEIAKRWLADDGMLGSMLMTVVGDNREAMQQVREQTERLSKMAEVNSEIERMDRKHRSSSGKPLQGSGRQDLVHLVERTVSLVKEWCLAVDGTRRGDRSDGNRAAKEISSLRQSLLNGREAALGDLEQLARRSDAVSAATAWAARASMEDLFALLAGDALTMRSGGPIDPELVLNAELLKVCDTPDERPSLDELLTAVGRSWQDAFDERLSHDAFTAARTIVELAGQGLLPAGRGGESALLVDTEIDDREAVRRTHLRKAHDELVAELHRAQADGAVTEDQDLGLQELLADAHDRLEGPERHDLLDVRRALDAVRSNLPAFRQQAADRIRARLDALDPTGEERAQILRRLETNDLATAADLVYFLEIGELVPEIEGGESHLPDFFPAVPDGLPGGIDHGLIDLVRSGGKHPILPVLDYGGLSTDEAALAADVLDEWRALAAVERKDRLQVAPTRQVPPLLKLLGYDAKSARPLDDRSQHRREYRLFEATGVEINGRAKAPAFGSQIREQGGNLRVMMVWGRPPAKVVMSWAERDTSDVSLLVVYFGTLSREARVELAVGSGRLQPLLVVDDAALAYLAARGNRQVSTATQTLLPFSGVNPYIREKRGRIGGEMFYGRDAERKSILDPRGTQVIYGGRGLGKSALLADAGERFTDQRPGYHQAVYVNLDQENIGKGSSFGPERLWSVLGRELTEAQVLDDRLQGRRKGQEISERVRAGIRTWLDGDSRRRLLILLDECDQFFEADAPRFDQTKKLKGLGSDTKDRAKVVFAGLHSVQRFSKLASNGPFGHLAQTPKVIGPLAPQSAAELLVEPMRALGFEFKDLDLVNRVLGYCSYQPFLLQMFGHRLVELMHRKRARRGAEGPPYEVEVTDFEVVESDAALRDGISAAFKDTLSLDHRYDVIANVLAYHARHHGLEVRLSDTELREECETYWRKGFEQLDTEGFRAYLSEMVGLGILAPNHDGLGWHLRGPNALRMIGTSHEVEARLLRAEQDCELQESIVQEGRPELPDGQPAPLTNAQLDDLLGERSSRTRVVLGTSATGVTDVARALRTIAGPIDGWTLPPVGKPSVYKQQLTGGRPRERRVVISDFVNYRDPVRPATCREAVDLAETLLPAIPGVTRAVVLVTDTTQLALWRPLLMGSEPTSAVPVVLRRHDRRSLRGWAQRVNMFHTEDRLDRLHDLTGGWPLLVGRAHRLHGELGDPDDVLRRLAGLSVDRTEARAFAEATGVYEDPLLAAGYRALDDEFKDGPFDLEGAVTAVALKIEDEDEARWIVNCLDALQVFDRENIHLRLEPLLRQCMALRA</sequence>
<dbReference type="Proteomes" id="UP000516444">
    <property type="component" value="Chromosome"/>
</dbReference>
<accession>A0A7G1NUH5</accession>
<feature type="region of interest" description="Disordered" evidence="1">
    <location>
        <begin position="774"/>
        <end position="796"/>
    </location>
</feature>
<protein>
    <recommendedName>
        <fullName evidence="4">NUP-1</fullName>
    </recommendedName>
</protein>
<dbReference type="EMBL" id="AP023440">
    <property type="protein sequence ID" value="BCL27003.1"/>
    <property type="molecule type" value="Genomic_DNA"/>
</dbReference>
<feature type="region of interest" description="Disordered" evidence="1">
    <location>
        <begin position="511"/>
        <end position="566"/>
    </location>
</feature>
<evidence type="ECO:0000256" key="1">
    <source>
        <dbReference type="SAM" id="MobiDB-lite"/>
    </source>
</evidence>
<gene>
    <name evidence="2" type="ORF">GCM10017557_18620</name>
</gene>
<reference evidence="2 3" key="1">
    <citation type="journal article" date="2014" name="Int. J. Syst. Evol. Microbiol.">
        <title>Complete genome sequence of Corynebacterium casei LMG S-19264T (=DSM 44701T), isolated from a smear-ripened cheese.</title>
        <authorList>
            <consortium name="US DOE Joint Genome Institute (JGI-PGF)"/>
            <person name="Walter F."/>
            <person name="Albersmeier A."/>
            <person name="Kalinowski J."/>
            <person name="Ruckert C."/>
        </authorList>
    </citation>
    <scope>NUCLEOTIDE SEQUENCE [LARGE SCALE GENOMIC DNA]</scope>
    <source>
        <strain evidence="2 3">JCM 4677</strain>
    </source>
</reference>
<dbReference type="Gene3D" id="3.40.50.300">
    <property type="entry name" value="P-loop containing nucleotide triphosphate hydrolases"/>
    <property type="match status" value="1"/>
</dbReference>
<feature type="compositionally biased region" description="Low complexity" evidence="1">
    <location>
        <begin position="456"/>
        <end position="469"/>
    </location>
</feature>
<name>A0A7G1NUH5_9ACTN</name>
<dbReference type="OrthoDB" id="6951663at2"/>
<evidence type="ECO:0000313" key="2">
    <source>
        <dbReference type="EMBL" id="BCL27003.1"/>
    </source>
</evidence>
<dbReference type="InterPro" id="IPR027417">
    <property type="entry name" value="P-loop_NTPase"/>
</dbReference>
<organism evidence="2 3">
    <name type="scientific">Streptomyces aurantiacus</name>
    <dbReference type="NCBI Taxonomy" id="47760"/>
    <lineage>
        <taxon>Bacteria</taxon>
        <taxon>Bacillati</taxon>
        <taxon>Actinomycetota</taxon>
        <taxon>Actinomycetes</taxon>
        <taxon>Kitasatosporales</taxon>
        <taxon>Streptomycetaceae</taxon>
        <taxon>Streptomyces</taxon>
        <taxon>Streptomyces aurantiacus group</taxon>
    </lineage>
</organism>
<dbReference type="SUPFAM" id="SSF52540">
    <property type="entry name" value="P-loop containing nucleoside triphosphate hydrolases"/>
    <property type="match status" value="1"/>
</dbReference>
<keyword evidence="3" id="KW-1185">Reference proteome</keyword>
<feature type="compositionally biased region" description="Basic and acidic residues" evidence="1">
    <location>
        <begin position="474"/>
        <end position="487"/>
    </location>
</feature>
<evidence type="ECO:0008006" key="4">
    <source>
        <dbReference type="Google" id="ProtNLM"/>
    </source>
</evidence>
<feature type="region of interest" description="Disordered" evidence="1">
    <location>
        <begin position="195"/>
        <end position="250"/>
    </location>
</feature>
<evidence type="ECO:0000313" key="3">
    <source>
        <dbReference type="Proteomes" id="UP000516444"/>
    </source>
</evidence>
<dbReference type="RefSeq" id="WP_055508865.1">
    <property type="nucleotide sequence ID" value="NZ_AP023440.1"/>
</dbReference>
<dbReference type="KEGG" id="sgm:GCM10017557_18620"/>
<feature type="region of interest" description="Disordered" evidence="1">
    <location>
        <begin position="442"/>
        <end position="487"/>
    </location>
</feature>